<protein>
    <submittedName>
        <fullName evidence="3">Protein TsetseEP-like</fullName>
    </submittedName>
</protein>
<feature type="signal peptide" evidence="1">
    <location>
        <begin position="1"/>
        <end position="15"/>
    </location>
</feature>
<feature type="chain" id="PRO_5047354028" evidence="1">
    <location>
        <begin position="16"/>
        <end position="147"/>
    </location>
</feature>
<reference evidence="3" key="1">
    <citation type="submission" date="2025-08" db="UniProtKB">
        <authorList>
            <consortium name="RefSeq"/>
        </authorList>
    </citation>
    <scope>IDENTIFICATION</scope>
    <source>
        <tissue evidence="3">Whole body</tissue>
    </source>
</reference>
<dbReference type="OrthoDB" id="7492737at2759"/>
<accession>A0A8B8IEF3</accession>
<evidence type="ECO:0000256" key="1">
    <source>
        <dbReference type="SAM" id="SignalP"/>
    </source>
</evidence>
<evidence type="ECO:0000313" key="3">
    <source>
        <dbReference type="RefSeq" id="XP_026495439.2"/>
    </source>
</evidence>
<dbReference type="Proteomes" id="UP001652626">
    <property type="component" value="Chromosome 18"/>
</dbReference>
<proteinExistence type="predicted"/>
<dbReference type="OMA" id="MVINYIS"/>
<dbReference type="GeneID" id="113400177"/>
<gene>
    <name evidence="3" type="primary">LOC113400177</name>
</gene>
<evidence type="ECO:0000313" key="2">
    <source>
        <dbReference type="Proteomes" id="UP001652626"/>
    </source>
</evidence>
<sequence>MKFFLLSLLVAAVAAAPRSLEDKLEPAPVLLPAPVLPDVKPEPEPSPVLLPAPVLPDVKPEPEPSPVLLPAPVLPVIIPDPEPIEEPIIVEEPESVPQIPTGEIYNDGTVQVTLNAPEQGYLASLQSWFTMVLNYISNGITTTQQIV</sequence>
<dbReference type="RefSeq" id="XP_026495439.2">
    <property type="nucleotide sequence ID" value="XM_026639654.2"/>
</dbReference>
<keyword evidence="2" id="KW-1185">Reference proteome</keyword>
<organism evidence="2 3">
    <name type="scientific">Vanessa tameamea</name>
    <name type="common">Kamehameha butterfly</name>
    <dbReference type="NCBI Taxonomy" id="334116"/>
    <lineage>
        <taxon>Eukaryota</taxon>
        <taxon>Metazoa</taxon>
        <taxon>Ecdysozoa</taxon>
        <taxon>Arthropoda</taxon>
        <taxon>Hexapoda</taxon>
        <taxon>Insecta</taxon>
        <taxon>Pterygota</taxon>
        <taxon>Neoptera</taxon>
        <taxon>Endopterygota</taxon>
        <taxon>Lepidoptera</taxon>
        <taxon>Glossata</taxon>
        <taxon>Ditrysia</taxon>
        <taxon>Papilionoidea</taxon>
        <taxon>Nymphalidae</taxon>
        <taxon>Nymphalinae</taxon>
        <taxon>Vanessa</taxon>
    </lineage>
</organism>
<name>A0A8B8IEF3_VANTA</name>
<keyword evidence="1" id="KW-0732">Signal</keyword>